<accession>A0A9E2NVL0</accession>
<dbReference type="Proteomes" id="UP000823844">
    <property type="component" value="Unassembled WGS sequence"/>
</dbReference>
<evidence type="ECO:0000256" key="1">
    <source>
        <dbReference type="SAM" id="MobiDB-lite"/>
    </source>
</evidence>
<protein>
    <submittedName>
        <fullName evidence="5">DUF4145 domain-containing protein</fullName>
    </submittedName>
</protein>
<dbReference type="Pfam" id="PF13643">
    <property type="entry name" value="DUF4145"/>
    <property type="match status" value="1"/>
</dbReference>
<proteinExistence type="predicted"/>
<evidence type="ECO:0000313" key="5">
    <source>
        <dbReference type="EMBL" id="MBU3828514.1"/>
    </source>
</evidence>
<keyword evidence="2" id="KW-1133">Transmembrane helix</keyword>
<organism evidence="5 6">
    <name type="scientific">Candidatus Lactobacillus pullistercoris</name>
    <dbReference type="NCBI Taxonomy" id="2838636"/>
    <lineage>
        <taxon>Bacteria</taxon>
        <taxon>Bacillati</taxon>
        <taxon>Bacillota</taxon>
        <taxon>Bacilli</taxon>
        <taxon>Lactobacillales</taxon>
        <taxon>Lactobacillaceae</taxon>
        <taxon>Lactobacillus</taxon>
    </lineage>
</organism>
<comment type="caution">
    <text evidence="5">The sequence shown here is derived from an EMBL/GenBank/DDBJ whole genome shotgun (WGS) entry which is preliminary data.</text>
</comment>
<evidence type="ECO:0000313" key="6">
    <source>
        <dbReference type="Proteomes" id="UP000823844"/>
    </source>
</evidence>
<dbReference type="AlphaFoldDB" id="A0A9E2NVL0"/>
<evidence type="ECO:0000256" key="2">
    <source>
        <dbReference type="SAM" id="Phobius"/>
    </source>
</evidence>
<dbReference type="InterPro" id="IPR059115">
    <property type="entry name" value="Rib"/>
</dbReference>
<dbReference type="Pfam" id="PF08428">
    <property type="entry name" value="Rib"/>
    <property type="match status" value="1"/>
</dbReference>
<dbReference type="EMBL" id="JAHLFT010000066">
    <property type="protein sequence ID" value="MBU3828514.1"/>
    <property type="molecule type" value="Genomic_DNA"/>
</dbReference>
<feature type="domain" description="DUF4145" evidence="4">
    <location>
        <begin position="259"/>
        <end position="352"/>
    </location>
</feature>
<feature type="compositionally biased region" description="Low complexity" evidence="1">
    <location>
        <begin position="414"/>
        <end position="427"/>
    </location>
</feature>
<feature type="domain" description="Rib" evidence="3">
    <location>
        <begin position="120"/>
        <end position="191"/>
    </location>
</feature>
<name>A0A9E2NVL0_9LACO</name>
<sequence length="616" mass="70000">MAFDRTKEPKFGTKVKVIKTASLFNAVGIKQNGVQNANTEVTVFEAKEISGKVYYRIGGQNQWIEKTATNWQIDKPQPVITAEKKTKESRFTKTNLSEDILSAANQDQMIQVTQPKKDIEKYDLAVKKGLALQKGSSVPSKKEIRKIFKDGKKFPAATKFEWVYEPDTAQNKYTNAKVKVIFPDGSFKEHSVHYNILIPNKPKIQQTNPSLNKQAAVAQPVNQGNSTTVKFVNPEPQDLNFSFIKTIPLLAPFLRNMDEALRLYQQAYYKQMSNTIRQGLELLTDQLLKLNQINPGYEWQNANLSNQLGYIAFLKILPQRIMNLCFSIKNYGNIGSHHNTVAQFNQASALTDLQQYHDLLAYLANTYQNNGQKIVYADVQITDEQSKHRNWYQRPRINSNYLTFAQYLNRKNNPVQRTQPVPQKTQPPVVPDQNPKPAAANKEKMGKGMKTILGVFALIGIALLCGIGYEVYHMYNKPAQNYAVNQSSGTTKQQAQNLNRDQQVALSILYANLKLDPVWQEAYNSMTDNGDEVERYSQYKFGNATVSVQGNNYIYVLEKEVGFGFKDENGGRTVSFFTSDSNNTATIYQMYKAIKKAGYADQINRLAKKIKYKNIE</sequence>
<evidence type="ECO:0000259" key="4">
    <source>
        <dbReference type="Pfam" id="PF13643"/>
    </source>
</evidence>
<keyword evidence="2" id="KW-0472">Membrane</keyword>
<reference evidence="5" key="1">
    <citation type="journal article" date="2021" name="PeerJ">
        <title>Extensive microbial diversity within the chicken gut microbiome revealed by metagenomics and culture.</title>
        <authorList>
            <person name="Gilroy R."/>
            <person name="Ravi A."/>
            <person name="Getino M."/>
            <person name="Pursley I."/>
            <person name="Horton D.L."/>
            <person name="Alikhan N.F."/>
            <person name="Baker D."/>
            <person name="Gharbi K."/>
            <person name="Hall N."/>
            <person name="Watson M."/>
            <person name="Adriaenssens E.M."/>
            <person name="Foster-Nyarko E."/>
            <person name="Jarju S."/>
            <person name="Secka A."/>
            <person name="Antonio M."/>
            <person name="Oren A."/>
            <person name="Chaudhuri R.R."/>
            <person name="La Ragione R."/>
            <person name="Hildebrand F."/>
            <person name="Pallen M.J."/>
        </authorList>
    </citation>
    <scope>NUCLEOTIDE SEQUENCE</scope>
    <source>
        <strain evidence="5">F6-686</strain>
    </source>
</reference>
<gene>
    <name evidence="5" type="ORF">H9806_05180</name>
</gene>
<dbReference type="InterPro" id="IPR025285">
    <property type="entry name" value="DUF4145"/>
</dbReference>
<evidence type="ECO:0000259" key="3">
    <source>
        <dbReference type="Pfam" id="PF08428"/>
    </source>
</evidence>
<reference evidence="5" key="2">
    <citation type="submission" date="2021-04" db="EMBL/GenBank/DDBJ databases">
        <authorList>
            <person name="Gilroy R."/>
        </authorList>
    </citation>
    <scope>NUCLEOTIDE SEQUENCE</scope>
    <source>
        <strain evidence="5">F6-686</strain>
    </source>
</reference>
<feature type="transmembrane region" description="Helical" evidence="2">
    <location>
        <begin position="452"/>
        <end position="472"/>
    </location>
</feature>
<feature type="region of interest" description="Disordered" evidence="1">
    <location>
        <begin position="413"/>
        <end position="443"/>
    </location>
</feature>
<keyword evidence="2" id="KW-0812">Transmembrane</keyword>